<evidence type="ECO:0000256" key="7">
    <source>
        <dbReference type="ARBA" id="ARBA00022825"/>
    </source>
</evidence>
<dbReference type="PROSITE" id="PS51257">
    <property type="entry name" value="PROKAR_LIPOPROTEIN"/>
    <property type="match status" value="1"/>
</dbReference>
<evidence type="ECO:0000256" key="11">
    <source>
        <dbReference type="SAM" id="SignalP"/>
    </source>
</evidence>
<dbReference type="Gene3D" id="3.30.70.80">
    <property type="entry name" value="Peptidase S8 propeptide/proteinase inhibitor I9"/>
    <property type="match status" value="1"/>
</dbReference>
<organism evidence="15 16">
    <name type="scientific">Cucumis melo</name>
    <name type="common">Muskmelon</name>
    <dbReference type="NCBI Taxonomy" id="3656"/>
    <lineage>
        <taxon>Eukaryota</taxon>
        <taxon>Viridiplantae</taxon>
        <taxon>Streptophyta</taxon>
        <taxon>Embryophyta</taxon>
        <taxon>Tracheophyta</taxon>
        <taxon>Spermatophyta</taxon>
        <taxon>Magnoliopsida</taxon>
        <taxon>eudicotyledons</taxon>
        <taxon>Gunneridae</taxon>
        <taxon>Pentapetalae</taxon>
        <taxon>rosids</taxon>
        <taxon>fabids</taxon>
        <taxon>Cucurbitales</taxon>
        <taxon>Cucurbitaceae</taxon>
        <taxon>Benincaseae</taxon>
        <taxon>Cucumis</taxon>
    </lineage>
</organism>
<dbReference type="AlphaFoldDB" id="A0A1S3C036"/>
<dbReference type="SUPFAM" id="SSF52743">
    <property type="entry name" value="Subtilisin-like"/>
    <property type="match status" value="1"/>
</dbReference>
<dbReference type="Pfam" id="PF00082">
    <property type="entry name" value="Peptidase_S8"/>
    <property type="match status" value="1"/>
</dbReference>
<evidence type="ECO:0000313" key="16">
    <source>
        <dbReference type="RefSeq" id="XP_008454753.2"/>
    </source>
</evidence>
<dbReference type="InParanoid" id="A0A1S3C036"/>
<dbReference type="Pfam" id="PF17766">
    <property type="entry name" value="fn3_6"/>
    <property type="match status" value="1"/>
</dbReference>
<evidence type="ECO:0000256" key="10">
    <source>
        <dbReference type="SAM" id="MobiDB-lite"/>
    </source>
</evidence>
<keyword evidence="4 9" id="KW-0645">Protease</keyword>
<dbReference type="CDD" id="cd04852">
    <property type="entry name" value="Peptidases_S8_3"/>
    <property type="match status" value="1"/>
</dbReference>
<evidence type="ECO:0000259" key="12">
    <source>
        <dbReference type="Pfam" id="PF00082"/>
    </source>
</evidence>
<keyword evidence="15" id="KW-1185">Reference proteome</keyword>
<keyword evidence="3" id="KW-0964">Secreted</keyword>
<keyword evidence="7 9" id="KW-0720">Serine protease</keyword>
<feature type="chain" id="PRO_5044565480" evidence="11">
    <location>
        <begin position="25"/>
        <end position="746"/>
    </location>
</feature>
<dbReference type="InterPro" id="IPR015500">
    <property type="entry name" value="Peptidase_S8_subtilisin-rel"/>
</dbReference>
<sequence>MSISKSSRLLVFALFIIVGCVVQGMDRDENEEKNHFIVFLQNKPVLNEVDAVETHLSVLMSVKKSHAEASESMVYSYTKSFNAFAAKLSDHEAKLLSTREDVHHVIPNTYRKLQTTRSWDFIGLSSNARRRTKHESDIIVGLFDTGITPTADSFRDDGFGPPPKKWKGTCHHFANFTACNKKLIGARYFKLDGNPDPSDILSPVDTDGHGTHTSSTATGNAVEGASLSGLAEGTARGGVPSARVAMYKVCWASSGCSDMDILAAFDAAIQDGVDVISISIGGGGFNNYSDDSISIGAFHAMKKGIITVTSAGNGGPMAGSVVNHAPWIVTVAASSIDRKFISPLELGNGKNISGVGINIFNPKKKMYPLVSGGDVARNSESKDTASFCLEDSLDPTKVKGSLVFCKLLTWGADSVIKSVGANGVIIQSDQFLDNADIFMAPATMVSSSVGTIIYTYIKSTRTPTAVIYKTRQLKAKAPMVASFSSRGPNPGSHRILKPDIAAPGVNILAGYTPLKSLTGQKGDTQYSKFTIMSGTSMACPHVAAAAAYVKSFHPLWSPAAIRSALLTTTRPISRRLNPEGEFAYGAGNLNPSRAISPGLIYDLNEMSYIQFLCSEGYTGSSIAVLAGTKSINCSTLIPGHGHDSLNYPTFQLSLKSTKQPMTTTFRRQVTNVGQPVSVYNATIKAPPGVKITVTPTTLSFSRLLQKRSFKVVVKASPLQSAKMVSGSLAWVGDRHVVRSPIVVYSP</sequence>
<dbReference type="PROSITE" id="PS51892">
    <property type="entry name" value="SUBTILASE"/>
    <property type="match status" value="1"/>
</dbReference>
<feature type="region of interest" description="Disordered" evidence="10">
    <location>
        <begin position="199"/>
        <end position="220"/>
    </location>
</feature>
<evidence type="ECO:0000256" key="6">
    <source>
        <dbReference type="ARBA" id="ARBA00022801"/>
    </source>
</evidence>
<feature type="active site" description="Charge relay system" evidence="8 9">
    <location>
        <position position="144"/>
    </location>
</feature>
<reference evidence="16" key="1">
    <citation type="submission" date="2025-08" db="UniProtKB">
        <authorList>
            <consortium name="RefSeq"/>
        </authorList>
    </citation>
    <scope>IDENTIFICATION</scope>
    <source>
        <tissue evidence="16">Stem</tissue>
    </source>
</reference>
<dbReference type="InterPro" id="IPR036852">
    <property type="entry name" value="Peptidase_S8/S53_dom_sf"/>
</dbReference>
<evidence type="ECO:0000256" key="9">
    <source>
        <dbReference type="PROSITE-ProRule" id="PRU01240"/>
    </source>
</evidence>
<dbReference type="InterPro" id="IPR000209">
    <property type="entry name" value="Peptidase_S8/S53_dom"/>
</dbReference>
<dbReference type="Gramene" id="MELO3C018312.2.1">
    <property type="protein sequence ID" value="MELO3C018312.2.1"/>
    <property type="gene ID" value="MELO3C018312.2"/>
</dbReference>
<dbReference type="InterPro" id="IPR041469">
    <property type="entry name" value="Subtilisin-like_FN3"/>
</dbReference>
<keyword evidence="6 9" id="KW-0378">Hydrolase</keyword>
<dbReference type="Pfam" id="PF05922">
    <property type="entry name" value="Inhibitor_I9"/>
    <property type="match status" value="1"/>
</dbReference>
<dbReference type="GO" id="GO:0005576">
    <property type="term" value="C:extracellular region"/>
    <property type="evidence" value="ECO:0007669"/>
    <property type="project" value="UniProtKB-SubCell"/>
</dbReference>
<dbReference type="eggNOG" id="ENOG502QRA7">
    <property type="taxonomic scope" value="Eukaryota"/>
</dbReference>
<evidence type="ECO:0000256" key="2">
    <source>
        <dbReference type="ARBA" id="ARBA00011073"/>
    </source>
</evidence>
<proteinExistence type="inferred from homology"/>
<evidence type="ECO:0000259" key="13">
    <source>
        <dbReference type="Pfam" id="PF05922"/>
    </source>
</evidence>
<gene>
    <name evidence="16" type="primary">LOC103495082</name>
</gene>
<dbReference type="PROSITE" id="PS00138">
    <property type="entry name" value="SUBTILASE_SER"/>
    <property type="match status" value="1"/>
</dbReference>
<dbReference type="InterPro" id="IPR034197">
    <property type="entry name" value="Peptidases_S8_3"/>
</dbReference>
<dbReference type="Proteomes" id="UP001652600">
    <property type="component" value="Chromosome 10"/>
</dbReference>
<evidence type="ECO:0000256" key="8">
    <source>
        <dbReference type="PIRSR" id="PIRSR615500-1"/>
    </source>
</evidence>
<dbReference type="KEGG" id="cmo:103495082"/>
<evidence type="ECO:0000256" key="1">
    <source>
        <dbReference type="ARBA" id="ARBA00004613"/>
    </source>
</evidence>
<keyword evidence="5 11" id="KW-0732">Signal</keyword>
<evidence type="ECO:0000259" key="14">
    <source>
        <dbReference type="Pfam" id="PF17766"/>
    </source>
</evidence>
<feature type="domain" description="Inhibitor I9" evidence="13">
    <location>
        <begin position="36"/>
        <end position="114"/>
    </location>
</feature>
<dbReference type="InterPro" id="IPR037045">
    <property type="entry name" value="S8pro/Inhibitor_I9_sf"/>
</dbReference>
<dbReference type="PANTHER" id="PTHR10795">
    <property type="entry name" value="PROPROTEIN CONVERTASE SUBTILISIN/KEXIN"/>
    <property type="match status" value="1"/>
</dbReference>
<feature type="active site" description="Charge relay system" evidence="8 9">
    <location>
        <position position="536"/>
    </location>
</feature>
<dbReference type="InterPro" id="IPR023828">
    <property type="entry name" value="Peptidase_S8_Ser-AS"/>
</dbReference>
<dbReference type="GO" id="GO:0006508">
    <property type="term" value="P:proteolysis"/>
    <property type="evidence" value="ECO:0007669"/>
    <property type="project" value="UniProtKB-KW"/>
</dbReference>
<dbReference type="Gene3D" id="3.40.50.200">
    <property type="entry name" value="Peptidase S8/S53 domain"/>
    <property type="match status" value="1"/>
</dbReference>
<evidence type="ECO:0000256" key="4">
    <source>
        <dbReference type="ARBA" id="ARBA00022670"/>
    </source>
</evidence>
<comment type="similarity">
    <text evidence="2 9">Belongs to the peptidase S8 family.</text>
</comment>
<protein>
    <submittedName>
        <fullName evidence="16">Subtilisin-like protease SBT4.14</fullName>
    </submittedName>
</protein>
<feature type="domain" description="Subtilisin-like protease fibronectin type-III" evidence="14">
    <location>
        <begin position="645"/>
        <end position="743"/>
    </location>
</feature>
<dbReference type="InterPro" id="IPR010259">
    <property type="entry name" value="S8pro/Inhibitor_I9"/>
</dbReference>
<dbReference type="RefSeq" id="XP_008454753.2">
    <property type="nucleotide sequence ID" value="XM_008456531.3"/>
</dbReference>
<dbReference type="PRINTS" id="PR00723">
    <property type="entry name" value="SUBTILISIN"/>
</dbReference>
<feature type="signal peptide" evidence="11">
    <location>
        <begin position="1"/>
        <end position="24"/>
    </location>
</feature>
<evidence type="ECO:0000256" key="3">
    <source>
        <dbReference type="ARBA" id="ARBA00022525"/>
    </source>
</evidence>
<evidence type="ECO:0000313" key="15">
    <source>
        <dbReference type="Proteomes" id="UP001652600"/>
    </source>
</evidence>
<dbReference type="GO" id="GO:0009609">
    <property type="term" value="P:response to symbiotic bacterium"/>
    <property type="evidence" value="ECO:0007669"/>
    <property type="project" value="UniProtKB-ARBA"/>
</dbReference>
<feature type="domain" description="Peptidase S8/S53" evidence="12">
    <location>
        <begin position="136"/>
        <end position="587"/>
    </location>
</feature>
<comment type="subcellular location">
    <subcellularLocation>
        <location evidence="1">Secreted</location>
    </subcellularLocation>
</comment>
<evidence type="ECO:0000256" key="5">
    <source>
        <dbReference type="ARBA" id="ARBA00022729"/>
    </source>
</evidence>
<feature type="active site" description="Charge relay system" evidence="8 9">
    <location>
        <position position="209"/>
    </location>
</feature>
<dbReference type="GeneID" id="103495082"/>
<dbReference type="Gene3D" id="3.50.30.30">
    <property type="match status" value="1"/>
</dbReference>
<name>A0A1S3C036_CUCME</name>
<dbReference type="InterPro" id="IPR045051">
    <property type="entry name" value="SBT"/>
</dbReference>
<accession>A0A1S3C036</accession>
<dbReference type="GO" id="GO:0004252">
    <property type="term" value="F:serine-type endopeptidase activity"/>
    <property type="evidence" value="ECO:0007669"/>
    <property type="project" value="UniProtKB-UniRule"/>
</dbReference>
<dbReference type="CDD" id="cd02120">
    <property type="entry name" value="PA_subtilisin_like"/>
    <property type="match status" value="1"/>
</dbReference>
<dbReference type="Gene3D" id="2.60.40.2310">
    <property type="match status" value="1"/>
</dbReference>